<evidence type="ECO:0000313" key="2">
    <source>
        <dbReference type="Proteomes" id="UP000500857"/>
    </source>
</evidence>
<dbReference type="SUPFAM" id="SSF50494">
    <property type="entry name" value="Trypsin-like serine proteases"/>
    <property type="match status" value="1"/>
</dbReference>
<organism evidence="1 2">
    <name type="scientific">Oxynema aestuarii AP17</name>
    <dbReference type="NCBI Taxonomy" id="2064643"/>
    <lineage>
        <taxon>Bacteria</taxon>
        <taxon>Bacillati</taxon>
        <taxon>Cyanobacteriota</taxon>
        <taxon>Cyanophyceae</taxon>
        <taxon>Oscillatoriophycideae</taxon>
        <taxon>Oscillatoriales</taxon>
        <taxon>Oscillatoriaceae</taxon>
        <taxon>Oxynema</taxon>
        <taxon>Oxynema aestuarii</taxon>
    </lineage>
</organism>
<name>A0A6H1TWC8_9CYAN</name>
<dbReference type="Proteomes" id="UP000500857">
    <property type="component" value="Chromosome"/>
</dbReference>
<dbReference type="Gene3D" id="2.40.10.10">
    <property type="entry name" value="Trypsin-like serine proteases"/>
    <property type="match status" value="2"/>
</dbReference>
<sequence>MIFSSQLSASLAGTAVALIVMIPLMAAQALTKEQVDAVASQTTVVIAQGLQKGDIEARQEWNPGSGVIVARNGNTYYVVTALHVVRTREVVYGVRTSDGEVHFVDDTTMPDNIIPFGEEEGEFGETIDGFDLAIVKFTSDRDYPVAVMGNSAQMEAGAQVYISGWPNPEDESARRTREFVEGQIRKIVNPPSTDGGYSLLYSNETRRGMSGGPVFNAEGELIGIHGRGRSQGEEFCVDPELSESNSCGIQSFHFVRQVEVEGLKLTFKAPPVDPDTIAAGMENRERADTIEDIYEAFTFDVRSLLRDQPSGGCGSLLLGDECEGN</sequence>
<dbReference type="EMBL" id="CP051167">
    <property type="protein sequence ID" value="QIZ69629.1"/>
    <property type="molecule type" value="Genomic_DNA"/>
</dbReference>
<proteinExistence type="predicted"/>
<dbReference type="InterPro" id="IPR043504">
    <property type="entry name" value="Peptidase_S1_PA_chymotrypsin"/>
</dbReference>
<dbReference type="AlphaFoldDB" id="A0A6H1TWC8"/>
<accession>A0A6H1TWC8</accession>
<keyword evidence="2" id="KW-1185">Reference proteome</keyword>
<protein>
    <submittedName>
        <fullName evidence="1">Trypsin-like peptidase domain-containing protein</fullName>
    </submittedName>
</protein>
<dbReference type="KEGG" id="oxy:HCG48_02720"/>
<dbReference type="RefSeq" id="WP_168567786.1">
    <property type="nucleotide sequence ID" value="NZ_CP051167.1"/>
</dbReference>
<evidence type="ECO:0000313" key="1">
    <source>
        <dbReference type="EMBL" id="QIZ69629.1"/>
    </source>
</evidence>
<gene>
    <name evidence="1" type="ORF">HCG48_02720</name>
</gene>
<reference evidence="1 2" key="1">
    <citation type="submission" date="2020-04" db="EMBL/GenBank/DDBJ databases">
        <authorList>
            <person name="Basu S."/>
            <person name="Maruthanayagam V."/>
            <person name="Chakraborty S."/>
            <person name="Pramanik A."/>
            <person name="Mukherjee J."/>
            <person name="Brink B."/>
        </authorList>
    </citation>
    <scope>NUCLEOTIDE SEQUENCE [LARGE SCALE GENOMIC DNA]</scope>
    <source>
        <strain evidence="1 2">AP17</strain>
    </source>
</reference>
<dbReference type="Pfam" id="PF13365">
    <property type="entry name" value="Trypsin_2"/>
    <property type="match status" value="1"/>
</dbReference>
<dbReference type="InterPro" id="IPR009003">
    <property type="entry name" value="Peptidase_S1_PA"/>
</dbReference>